<dbReference type="SUPFAM" id="SSF161098">
    <property type="entry name" value="MetI-like"/>
    <property type="match status" value="1"/>
</dbReference>
<dbReference type="EMBL" id="FOMB01000011">
    <property type="protein sequence ID" value="SFC78631.1"/>
    <property type="molecule type" value="Genomic_DNA"/>
</dbReference>
<feature type="transmembrane region" description="Helical" evidence="7">
    <location>
        <begin position="175"/>
        <end position="197"/>
    </location>
</feature>
<evidence type="ECO:0000256" key="6">
    <source>
        <dbReference type="ARBA" id="ARBA00023136"/>
    </source>
</evidence>
<accession>A0A1I1LZT8</accession>
<gene>
    <name evidence="9" type="ORF">SAMN04488059_11147</name>
</gene>
<dbReference type="PROSITE" id="PS50928">
    <property type="entry name" value="ABC_TM1"/>
    <property type="match status" value="1"/>
</dbReference>
<feature type="transmembrane region" description="Helical" evidence="7">
    <location>
        <begin position="129"/>
        <end position="147"/>
    </location>
</feature>
<feature type="transmembrane region" description="Helical" evidence="7">
    <location>
        <begin position="21"/>
        <end position="43"/>
    </location>
</feature>
<reference evidence="9 10" key="1">
    <citation type="submission" date="2016-10" db="EMBL/GenBank/DDBJ databases">
        <authorList>
            <person name="de Groot N.N."/>
        </authorList>
    </citation>
    <scope>NUCLEOTIDE SEQUENCE [LARGE SCALE GENOMIC DNA]</scope>
    <source>
        <strain evidence="9 10">CGMCC 1.10210</strain>
    </source>
</reference>
<evidence type="ECO:0000256" key="7">
    <source>
        <dbReference type="RuleBase" id="RU363032"/>
    </source>
</evidence>
<dbReference type="InterPro" id="IPR000515">
    <property type="entry name" value="MetI-like"/>
</dbReference>
<feature type="transmembrane region" description="Helical" evidence="7">
    <location>
        <begin position="70"/>
        <end position="91"/>
    </location>
</feature>
<evidence type="ECO:0000259" key="8">
    <source>
        <dbReference type="PROSITE" id="PS50928"/>
    </source>
</evidence>
<keyword evidence="3" id="KW-1003">Cell membrane</keyword>
<dbReference type="Pfam" id="PF00528">
    <property type="entry name" value="BPD_transp_1"/>
    <property type="match status" value="1"/>
</dbReference>
<dbReference type="Proteomes" id="UP000182258">
    <property type="component" value="Unassembled WGS sequence"/>
</dbReference>
<evidence type="ECO:0000256" key="1">
    <source>
        <dbReference type="ARBA" id="ARBA00004651"/>
    </source>
</evidence>
<proteinExistence type="inferred from homology"/>
<evidence type="ECO:0000256" key="5">
    <source>
        <dbReference type="ARBA" id="ARBA00022989"/>
    </source>
</evidence>
<dbReference type="AlphaFoldDB" id="A0A1I1LZT8"/>
<organism evidence="9 10">
    <name type="scientific">Devosia psychrophila</name>
    <dbReference type="NCBI Taxonomy" id="728005"/>
    <lineage>
        <taxon>Bacteria</taxon>
        <taxon>Pseudomonadati</taxon>
        <taxon>Pseudomonadota</taxon>
        <taxon>Alphaproteobacteria</taxon>
        <taxon>Hyphomicrobiales</taxon>
        <taxon>Devosiaceae</taxon>
        <taxon>Devosia</taxon>
    </lineage>
</organism>
<keyword evidence="6 7" id="KW-0472">Membrane</keyword>
<protein>
    <submittedName>
        <fullName evidence="9">NitT/TauT family transport system permease protein</fullName>
    </submittedName>
</protein>
<dbReference type="PANTHER" id="PTHR30151:SF38">
    <property type="entry name" value="ALIPHATIC SULFONATES TRANSPORT PERMEASE PROTEIN SSUC-RELATED"/>
    <property type="match status" value="1"/>
</dbReference>
<keyword evidence="4 7" id="KW-0812">Transmembrane</keyword>
<dbReference type="Gene3D" id="1.10.3720.10">
    <property type="entry name" value="MetI-like"/>
    <property type="match status" value="1"/>
</dbReference>
<feature type="transmembrane region" description="Helical" evidence="7">
    <location>
        <begin position="217"/>
        <end position="247"/>
    </location>
</feature>
<evidence type="ECO:0000313" key="9">
    <source>
        <dbReference type="EMBL" id="SFC78631.1"/>
    </source>
</evidence>
<dbReference type="GO" id="GO:0055085">
    <property type="term" value="P:transmembrane transport"/>
    <property type="evidence" value="ECO:0007669"/>
    <property type="project" value="InterPro"/>
</dbReference>
<sequence length="262" mass="29002">MSRAVATRANLGTRRNGWLEVLSLPLLLLLWQVLSMVFAHRLFPSPILVAEEMWRAATAGNLLVDLGKTLVRVSIAFVVAMVLGTIIGIALGRVRWADRLFSAWVVVGLNLPAIVVAIVLFIWLGLTEVALVLAVIVNKVPLVIVTMREGVRSFSADFDELGRVFRMPPLRRLRLIFVPQLVPFVLAAARTGLSLIWKIVLVFEVLGSDGGVGYRIAIMFQFFDIAGILAYSASFILVVLAFEYGVLRPLERRALRWQSVPG</sequence>
<keyword evidence="5 7" id="KW-1133">Transmembrane helix</keyword>
<evidence type="ECO:0000256" key="2">
    <source>
        <dbReference type="ARBA" id="ARBA00022448"/>
    </source>
</evidence>
<dbReference type="GO" id="GO:0005886">
    <property type="term" value="C:plasma membrane"/>
    <property type="evidence" value="ECO:0007669"/>
    <property type="project" value="UniProtKB-SubCell"/>
</dbReference>
<dbReference type="PANTHER" id="PTHR30151">
    <property type="entry name" value="ALKANE SULFONATE ABC TRANSPORTER-RELATED, MEMBRANE SUBUNIT"/>
    <property type="match status" value="1"/>
</dbReference>
<dbReference type="InterPro" id="IPR035906">
    <property type="entry name" value="MetI-like_sf"/>
</dbReference>
<feature type="transmembrane region" description="Helical" evidence="7">
    <location>
        <begin position="103"/>
        <end position="123"/>
    </location>
</feature>
<comment type="similarity">
    <text evidence="7">Belongs to the binding-protein-dependent transport system permease family.</text>
</comment>
<evidence type="ECO:0000313" key="10">
    <source>
        <dbReference type="Proteomes" id="UP000182258"/>
    </source>
</evidence>
<feature type="domain" description="ABC transmembrane type-1" evidence="8">
    <location>
        <begin position="66"/>
        <end position="248"/>
    </location>
</feature>
<keyword evidence="2 7" id="KW-0813">Transport</keyword>
<dbReference type="CDD" id="cd06261">
    <property type="entry name" value="TM_PBP2"/>
    <property type="match status" value="1"/>
</dbReference>
<name>A0A1I1LZT8_9HYPH</name>
<comment type="subcellular location">
    <subcellularLocation>
        <location evidence="1 7">Cell membrane</location>
        <topology evidence="1 7">Multi-pass membrane protein</topology>
    </subcellularLocation>
</comment>
<evidence type="ECO:0000256" key="4">
    <source>
        <dbReference type="ARBA" id="ARBA00022692"/>
    </source>
</evidence>
<dbReference type="STRING" id="728005.SAMN04488059_11147"/>
<evidence type="ECO:0000256" key="3">
    <source>
        <dbReference type="ARBA" id="ARBA00022475"/>
    </source>
</evidence>